<dbReference type="Pfam" id="PF24708">
    <property type="entry name" value="Lip_C"/>
    <property type="match status" value="1"/>
</dbReference>
<evidence type="ECO:0000313" key="8">
    <source>
        <dbReference type="EMBL" id="CAI5710700.1"/>
    </source>
</evidence>
<feature type="domain" description="Lipase-like C-terminal" evidence="7">
    <location>
        <begin position="26"/>
        <end position="394"/>
    </location>
</feature>
<protein>
    <recommendedName>
        <fullName evidence="7">Lipase-like C-terminal domain-containing protein</fullName>
    </recommendedName>
</protein>
<dbReference type="Gene3D" id="3.40.50.1820">
    <property type="entry name" value="alpha/beta hydrolase"/>
    <property type="match status" value="1"/>
</dbReference>
<organism evidence="8 9">
    <name type="scientific">Hyaloperonospora brassicae</name>
    <name type="common">Brassica downy mildew</name>
    <name type="synonym">Peronospora brassicae</name>
    <dbReference type="NCBI Taxonomy" id="162125"/>
    <lineage>
        <taxon>Eukaryota</taxon>
        <taxon>Sar</taxon>
        <taxon>Stramenopiles</taxon>
        <taxon>Oomycota</taxon>
        <taxon>Peronosporomycetes</taxon>
        <taxon>Peronosporales</taxon>
        <taxon>Peronosporaceae</taxon>
        <taxon>Hyaloperonospora</taxon>
    </lineage>
</organism>
<evidence type="ECO:0000256" key="6">
    <source>
        <dbReference type="SAM" id="SignalP"/>
    </source>
</evidence>
<proteinExistence type="predicted"/>
<dbReference type="EMBL" id="CANTFL010000068">
    <property type="protein sequence ID" value="CAI5710700.1"/>
    <property type="molecule type" value="Genomic_DNA"/>
</dbReference>
<evidence type="ECO:0000256" key="4">
    <source>
        <dbReference type="ARBA" id="ARBA00022801"/>
    </source>
</evidence>
<keyword evidence="5" id="KW-0443">Lipid metabolism</keyword>
<evidence type="ECO:0000256" key="5">
    <source>
        <dbReference type="ARBA" id="ARBA00023098"/>
    </source>
</evidence>
<evidence type="ECO:0000256" key="1">
    <source>
        <dbReference type="ARBA" id="ARBA00004613"/>
    </source>
</evidence>
<keyword evidence="2" id="KW-0964">Secreted</keyword>
<dbReference type="GO" id="GO:0016787">
    <property type="term" value="F:hydrolase activity"/>
    <property type="evidence" value="ECO:0007669"/>
    <property type="project" value="UniProtKB-KW"/>
</dbReference>
<comment type="caution">
    <text evidence="8">The sequence shown here is derived from an EMBL/GenBank/DDBJ whole genome shotgun (WGS) entry which is preliminary data.</text>
</comment>
<evidence type="ECO:0000313" key="9">
    <source>
        <dbReference type="Proteomes" id="UP001162031"/>
    </source>
</evidence>
<keyword evidence="3 6" id="KW-0732">Signal</keyword>
<evidence type="ECO:0000256" key="2">
    <source>
        <dbReference type="ARBA" id="ARBA00022525"/>
    </source>
</evidence>
<reference evidence="8" key="1">
    <citation type="submission" date="2022-12" db="EMBL/GenBank/DDBJ databases">
        <authorList>
            <person name="Webb A."/>
        </authorList>
    </citation>
    <scope>NUCLEOTIDE SEQUENCE</scope>
    <source>
        <strain evidence="8">Hp1</strain>
    </source>
</reference>
<evidence type="ECO:0000256" key="3">
    <source>
        <dbReference type="ARBA" id="ARBA00022729"/>
    </source>
</evidence>
<comment type="subcellular location">
    <subcellularLocation>
        <location evidence="1">Secreted</location>
    </subcellularLocation>
</comment>
<evidence type="ECO:0000259" key="7">
    <source>
        <dbReference type="Pfam" id="PF24708"/>
    </source>
</evidence>
<dbReference type="InterPro" id="IPR029058">
    <property type="entry name" value="AB_hydrolase_fold"/>
</dbReference>
<dbReference type="Proteomes" id="UP001162031">
    <property type="component" value="Unassembled WGS sequence"/>
</dbReference>
<name>A0AAV0T1L0_HYABA</name>
<feature type="chain" id="PRO_5043617411" description="Lipase-like C-terminal domain-containing protein" evidence="6">
    <location>
        <begin position="25"/>
        <end position="491"/>
    </location>
</feature>
<dbReference type="PANTHER" id="PTHR34043:SF3">
    <property type="entry name" value="ALPHA_BETA-HYDROLASES SUPERFAMILY PROTEIN"/>
    <property type="match status" value="1"/>
</dbReference>
<dbReference type="GO" id="GO:0006629">
    <property type="term" value="P:lipid metabolic process"/>
    <property type="evidence" value="ECO:0007669"/>
    <property type="project" value="UniProtKB-KW"/>
</dbReference>
<keyword evidence="4" id="KW-0378">Hydrolase</keyword>
<dbReference type="SUPFAM" id="SSF53474">
    <property type="entry name" value="alpha/beta-Hydrolases"/>
    <property type="match status" value="1"/>
</dbReference>
<accession>A0AAV0T1L0</accession>
<sequence>MFVLFRDTVFVLLITALLLANTRATNSYPIVLVSGFFGWGRDEFSGFRYWGGIQGDFQNELTARGYKVYTAAVGPFSSNWDRACELYAIIKGGRVDYGEQRSATHKHLRFGRNYTGLYIRWGTVNLDGSINKVHLIGHSMGGQTIRMLAQMLVHGTTGAPVEEDPSSHPLFAGGKSWVHSVTTISAPNQGTTLADGFSVIGDEVKDLVAGVYGIIGILGTDVEMFYDIKLDQWRISSKRAGETLQAYLDRVLSSSMFDPSFQDACLWSLSTRGAKEEATWVKTLSDVYYYSYTTVATFDARDYLFREIALPRLLTVMLFLQPLSVFLGGRYAPDSMNLSTKWQPNDGLVNSISMASDGVGSVTTFTDADASQLGTWNVMPQLKRLDHLGITGNTIHSQVLDLYEGHAALLASLPTTSIARRLQNDAIEAAVKLNTAILELSAATASIETKDDLEALCKSPKNAYAQNYCTEMLEYMPTRRLRGYQATVPRE</sequence>
<gene>
    <name evidence="8" type="ORF">HBR001_LOCUS514</name>
</gene>
<dbReference type="AlphaFoldDB" id="A0AAV0T1L0"/>
<dbReference type="GO" id="GO:0005576">
    <property type="term" value="C:extracellular region"/>
    <property type="evidence" value="ECO:0007669"/>
    <property type="project" value="UniProtKB-SubCell"/>
</dbReference>
<keyword evidence="9" id="KW-1185">Reference proteome</keyword>
<dbReference type="InterPro" id="IPR056304">
    <property type="entry name" value="Lip-like_C"/>
</dbReference>
<dbReference type="PANTHER" id="PTHR34043">
    <property type="entry name" value="ALPHA/BETA-HYDROLASES SUPERFAMILY PROTEIN"/>
    <property type="match status" value="1"/>
</dbReference>
<feature type="signal peptide" evidence="6">
    <location>
        <begin position="1"/>
        <end position="24"/>
    </location>
</feature>